<reference evidence="3" key="1">
    <citation type="submission" date="2021-01" db="EMBL/GenBank/DDBJ databases">
        <title>Caligus Genome Assembly.</title>
        <authorList>
            <person name="Gallardo-Escarate C."/>
        </authorList>
    </citation>
    <scope>NUCLEOTIDE SEQUENCE [LARGE SCALE GENOMIC DNA]</scope>
</reference>
<name>A0A7T8GX69_CALRO</name>
<gene>
    <name evidence="2" type="ORF">FKW44_020337</name>
</gene>
<evidence type="ECO:0000259" key="1">
    <source>
        <dbReference type="Pfam" id="PF00080"/>
    </source>
</evidence>
<dbReference type="InterPro" id="IPR018152">
    <property type="entry name" value="SOD_Cu/Zn_BS"/>
</dbReference>
<dbReference type="InterPro" id="IPR024134">
    <property type="entry name" value="SOD_Cu/Zn_/chaperone"/>
</dbReference>
<dbReference type="GO" id="GO:0005507">
    <property type="term" value="F:copper ion binding"/>
    <property type="evidence" value="ECO:0007669"/>
    <property type="project" value="InterPro"/>
</dbReference>
<dbReference type="Pfam" id="PF00080">
    <property type="entry name" value="Sod_Cu"/>
    <property type="match status" value="1"/>
</dbReference>
<dbReference type="AlphaFoldDB" id="A0A7T8GX69"/>
<accession>A0A7T8GX69</accession>
<keyword evidence="3" id="KW-1185">Reference proteome</keyword>
<evidence type="ECO:0000313" key="2">
    <source>
        <dbReference type="EMBL" id="QQP39452.1"/>
    </source>
</evidence>
<dbReference type="EMBL" id="CP045903">
    <property type="protein sequence ID" value="QQP39452.1"/>
    <property type="molecule type" value="Genomic_DNA"/>
</dbReference>
<dbReference type="OrthoDB" id="2015551at2759"/>
<dbReference type="InterPro" id="IPR001424">
    <property type="entry name" value="SOD_Cu_Zn_dom"/>
</dbReference>
<organism evidence="2 3">
    <name type="scientific">Caligus rogercresseyi</name>
    <name type="common">Sea louse</name>
    <dbReference type="NCBI Taxonomy" id="217165"/>
    <lineage>
        <taxon>Eukaryota</taxon>
        <taxon>Metazoa</taxon>
        <taxon>Ecdysozoa</taxon>
        <taxon>Arthropoda</taxon>
        <taxon>Crustacea</taxon>
        <taxon>Multicrustacea</taxon>
        <taxon>Hexanauplia</taxon>
        <taxon>Copepoda</taxon>
        <taxon>Siphonostomatoida</taxon>
        <taxon>Caligidae</taxon>
        <taxon>Caligus</taxon>
    </lineage>
</organism>
<feature type="domain" description="Superoxide dismutase copper/zinc binding" evidence="1">
    <location>
        <begin position="2"/>
        <end position="82"/>
    </location>
</feature>
<protein>
    <submittedName>
        <fullName evidence="2">Superoxide dismutase 1 soluble</fullName>
    </submittedName>
</protein>
<dbReference type="Proteomes" id="UP000595437">
    <property type="component" value="Chromosome 14"/>
</dbReference>
<evidence type="ECO:0000313" key="3">
    <source>
        <dbReference type="Proteomes" id="UP000595437"/>
    </source>
</evidence>
<dbReference type="PANTHER" id="PTHR10003">
    <property type="entry name" value="SUPEROXIDE DISMUTASE CU-ZN -RELATED"/>
    <property type="match status" value="1"/>
</dbReference>
<proteinExistence type="predicted"/>
<sequence length="114" mass="12439">NSHGGPEAEHRHVGDLGNVQVYWGSNLQVHLWDDLISLYESTNSILGRTIVIHEGRDDLGVGGDFSSLTTGNAGPRVACGIIEKKPKIEEESQEETLESGYLVVESSLFQMTQS</sequence>
<dbReference type="PROSITE" id="PS00332">
    <property type="entry name" value="SOD_CU_ZN_2"/>
    <property type="match status" value="1"/>
</dbReference>
<dbReference type="SUPFAM" id="SSF49329">
    <property type="entry name" value="Cu,Zn superoxide dismutase-like"/>
    <property type="match status" value="1"/>
</dbReference>
<dbReference type="PRINTS" id="PR00068">
    <property type="entry name" value="CUZNDISMTASE"/>
</dbReference>
<dbReference type="InterPro" id="IPR036423">
    <property type="entry name" value="SOD-like_Cu/Zn_dom_sf"/>
</dbReference>
<feature type="non-terminal residue" evidence="2">
    <location>
        <position position="1"/>
    </location>
</feature>
<dbReference type="Gene3D" id="2.60.40.200">
    <property type="entry name" value="Superoxide dismutase, copper/zinc binding domain"/>
    <property type="match status" value="1"/>
</dbReference>
<dbReference type="GO" id="GO:0006801">
    <property type="term" value="P:superoxide metabolic process"/>
    <property type="evidence" value="ECO:0007669"/>
    <property type="project" value="InterPro"/>
</dbReference>